<dbReference type="SMART" id="SM00587">
    <property type="entry name" value="CHK"/>
    <property type="match status" value="1"/>
</dbReference>
<protein>
    <recommendedName>
        <fullName evidence="2 6">Vacuolar protein-sorting-associated protein 36</fullName>
    </recommendedName>
    <alternativeName>
        <fullName evidence="5 6">ESCRT-II complex subunit VPS36</fullName>
    </alternativeName>
</protein>
<dbReference type="Gene3D" id="2.30.29.30">
    <property type="entry name" value="Pleckstrin-homology domain (PH domain)/Phosphotyrosine-binding domain (PTB)"/>
    <property type="match status" value="1"/>
</dbReference>
<dbReference type="SUPFAM" id="SSF56112">
    <property type="entry name" value="Protein kinase-like (PK-like)"/>
    <property type="match status" value="1"/>
</dbReference>
<accession>A0A1D2M595</accession>
<dbReference type="Pfam" id="PF02958">
    <property type="entry name" value="EcKL"/>
    <property type="match status" value="1"/>
</dbReference>
<dbReference type="Proteomes" id="UP000094527">
    <property type="component" value="Unassembled WGS sequence"/>
</dbReference>
<comment type="caution">
    <text evidence="8">The sequence shown here is derived from an EMBL/GenBank/DDBJ whole genome shotgun (WGS) entry which is preliminary data.</text>
</comment>
<proteinExistence type="inferred from homology"/>
<dbReference type="InterPro" id="IPR036388">
    <property type="entry name" value="WH-like_DNA-bd_sf"/>
</dbReference>
<dbReference type="GO" id="GO:0043130">
    <property type="term" value="F:ubiquitin binding"/>
    <property type="evidence" value="ECO:0007669"/>
    <property type="project" value="UniProtKB-UniRule"/>
</dbReference>
<dbReference type="STRING" id="48709.A0A1D2M595"/>
<keyword evidence="4 6" id="KW-0653">Protein transport</keyword>
<evidence type="ECO:0000256" key="1">
    <source>
        <dbReference type="ARBA" id="ARBA00009697"/>
    </source>
</evidence>
<dbReference type="GO" id="GO:0032266">
    <property type="term" value="F:phosphatidylinositol-3-phosphate binding"/>
    <property type="evidence" value="ECO:0007669"/>
    <property type="project" value="UniProtKB-UniRule"/>
</dbReference>
<reference evidence="8 9" key="1">
    <citation type="journal article" date="2016" name="Genome Biol. Evol.">
        <title>Gene Family Evolution Reflects Adaptation to Soil Environmental Stressors in the Genome of the Collembolan Orchesella cincta.</title>
        <authorList>
            <person name="Faddeeva-Vakhrusheva A."/>
            <person name="Derks M.F."/>
            <person name="Anvar S.Y."/>
            <person name="Agamennone V."/>
            <person name="Suring W."/>
            <person name="Smit S."/>
            <person name="van Straalen N.M."/>
            <person name="Roelofs D."/>
        </authorList>
    </citation>
    <scope>NUCLEOTIDE SEQUENCE [LARGE SCALE GENOMIC DNA]</scope>
    <source>
        <tissue evidence="8">Mixed pool</tissue>
    </source>
</reference>
<keyword evidence="6" id="KW-0963">Cytoplasm</keyword>
<dbReference type="EMBL" id="LJIJ01004039">
    <property type="protein sequence ID" value="ODM88145.1"/>
    <property type="molecule type" value="Genomic_DNA"/>
</dbReference>
<dbReference type="OrthoDB" id="271448at2759"/>
<dbReference type="InterPro" id="IPR015897">
    <property type="entry name" value="CHK_kinase-like"/>
</dbReference>
<dbReference type="Gene3D" id="1.10.10.10">
    <property type="entry name" value="Winged helix-like DNA-binding domain superfamily/Winged helix DNA-binding domain"/>
    <property type="match status" value="2"/>
</dbReference>
<dbReference type="Gene3D" id="6.10.140.260">
    <property type="match status" value="1"/>
</dbReference>
<evidence type="ECO:0000313" key="8">
    <source>
        <dbReference type="EMBL" id="ODM88145.1"/>
    </source>
</evidence>
<feature type="domain" description="GLUE N-terminal" evidence="7">
    <location>
        <begin position="469"/>
        <end position="613"/>
    </location>
</feature>
<dbReference type="PANTHER" id="PTHR13128">
    <property type="entry name" value="VACUOLAR PROTEIN-SORTING-ASSOCIATED PROTEIN 36"/>
    <property type="match status" value="1"/>
</dbReference>
<dbReference type="Pfam" id="PF11605">
    <property type="entry name" value="Vps36_ESCRT-II"/>
    <property type="match status" value="1"/>
</dbReference>
<dbReference type="PANTHER" id="PTHR13128:SF12">
    <property type="entry name" value="VACUOLAR PROTEIN-SORTING-ASSOCIATED PROTEIN 36"/>
    <property type="match status" value="1"/>
</dbReference>
<keyword evidence="9" id="KW-1185">Reference proteome</keyword>
<keyword evidence="3 6" id="KW-0813">Transport</keyword>
<dbReference type="GO" id="GO:0043328">
    <property type="term" value="P:protein transport to vacuole involved in ubiquitin-dependent protein catabolic process via the multivesicular body sorting pathway"/>
    <property type="evidence" value="ECO:0007669"/>
    <property type="project" value="UniProtKB-UniRule"/>
</dbReference>
<dbReference type="SUPFAM" id="SSF50729">
    <property type="entry name" value="PH domain-like"/>
    <property type="match status" value="1"/>
</dbReference>
<evidence type="ECO:0000256" key="4">
    <source>
        <dbReference type="ARBA" id="ARBA00022927"/>
    </source>
</evidence>
<keyword evidence="6" id="KW-0967">Endosome</keyword>
<dbReference type="InterPro" id="IPR011993">
    <property type="entry name" value="PH-like_dom_sf"/>
</dbReference>
<evidence type="ECO:0000256" key="3">
    <source>
        <dbReference type="ARBA" id="ARBA00022448"/>
    </source>
</evidence>
<dbReference type="PROSITE" id="PS51495">
    <property type="entry name" value="GLUE"/>
    <property type="match status" value="1"/>
</dbReference>
<comment type="function">
    <text evidence="6">Component of the ESCRT-II complex (endosomal sorting complex required for transport II), which is required for multivesicular body (MVB) formation and sorting of endosomal cargo proteins into MVBs.</text>
</comment>
<sequence>TVVSKTAYNIVRQNLPTSNFNMDPSQKRTLDKEYVSEIVGQPINSYFLSEGSKKGDNVIGKMLSVEVETENEEKLHLAIKSLLPLVGDCDAASIGQAHFVTQLQVFPTELAYYTTARPLLQKVTGLKLDKPKFYSGCSDGLNDYIALEDLRNQGYKMADKKKGLNLPQVFSTLKNVAQLHAHAYAVIESNNETMNEAMSTSPLSGHTWGRSIFGLDQSLFFNSIIQKMVELLKEIGEEESAKKTERFADEGHKILLDLWRKTGQNGTKYFRTLIHGDLWINNLLFKGNSDGESVEDIAFIDFQQCRFGNIYEELHYFFFTSTTADFRKTHLRTCLQTYFQNFESILQGLNTEMPRGFTVDELIATFYENVEYGFAYDLVGIPFQLGEPIHDSPTPGNQQSDGPSDQQLDVEGILKGAAEGLKQGAKNSPIAIQRLKELTKEMIKLNCNFPCHTTFKFLTVNKEKSLFTMDQWDYASGLLLPGENVIGVQANVRLYNGDDKIQAKNDTGRATLTTHRFLWETTALKASFSLAKVQRLDKESKGFTSVFSGKCPKIVIHVVASQKPPSAATSPFINDTHATFFKLGFTQGGLDEFLTKVADTLRQKVWEKKAPVEQKRRMGILGIERDIKDEFKKTDQKISEAFHDLKSLMEMAKPMVQLAKNISNRAAKQAASNPEDEEDAEALQFRKQLLSLGIEEPVTKKSYSKKDEYHLHLAMEICSALDKLVLEAGGMMTLVEAYCRINRARGVHVISPHDLMGACQMLKKAPNATLTLREFDTKVKILQHISFDDDLQIAQALSLVEERGSVTPDEYAIAVGVPIFIGKQSLIMAEGQEKLCRDESVEGLRFYPNLFLNEGIEAS</sequence>
<evidence type="ECO:0000259" key="7">
    <source>
        <dbReference type="PROSITE" id="PS51495"/>
    </source>
</evidence>
<dbReference type="InterPro" id="IPR004119">
    <property type="entry name" value="EcKL"/>
</dbReference>
<gene>
    <name evidence="8" type="ORF">Ocin01_18539</name>
</gene>
<evidence type="ECO:0000256" key="2">
    <source>
        <dbReference type="ARBA" id="ARBA00017953"/>
    </source>
</evidence>
<comment type="subcellular location">
    <subcellularLocation>
        <location evidence="6">Cytoplasm</location>
    </subcellularLocation>
    <subcellularLocation>
        <location evidence="6">Endosome</location>
    </subcellularLocation>
</comment>
<dbReference type="Pfam" id="PF04157">
    <property type="entry name" value="EAP30"/>
    <property type="match status" value="1"/>
</dbReference>
<evidence type="ECO:0000313" key="9">
    <source>
        <dbReference type="Proteomes" id="UP000094527"/>
    </source>
</evidence>
<comment type="similarity">
    <text evidence="1 6">Belongs to the VPS36 family.</text>
</comment>
<dbReference type="GO" id="GO:0031902">
    <property type="term" value="C:late endosome membrane"/>
    <property type="evidence" value="ECO:0007669"/>
    <property type="project" value="UniProtKB-UniRule"/>
</dbReference>
<dbReference type="GO" id="GO:0000814">
    <property type="term" value="C:ESCRT II complex"/>
    <property type="evidence" value="ECO:0007669"/>
    <property type="project" value="UniProtKB-UniRule"/>
</dbReference>
<dbReference type="AlphaFoldDB" id="A0A1D2M595"/>
<dbReference type="InterPro" id="IPR037855">
    <property type="entry name" value="Vps36"/>
</dbReference>
<dbReference type="InterPro" id="IPR040608">
    <property type="entry name" value="Snf8/Vps36"/>
</dbReference>
<comment type="subunit">
    <text evidence="6">Component of the endosomal sorting complex required for transport II (ESCRT-II).</text>
</comment>
<dbReference type="InterPro" id="IPR021648">
    <property type="entry name" value="GLUE_dom"/>
</dbReference>
<dbReference type="InterPro" id="IPR011009">
    <property type="entry name" value="Kinase-like_dom_sf"/>
</dbReference>
<evidence type="ECO:0000256" key="6">
    <source>
        <dbReference type="RuleBase" id="RU367095"/>
    </source>
</evidence>
<organism evidence="8 9">
    <name type="scientific">Orchesella cincta</name>
    <name type="common">Springtail</name>
    <name type="synonym">Podura cincta</name>
    <dbReference type="NCBI Taxonomy" id="48709"/>
    <lineage>
        <taxon>Eukaryota</taxon>
        <taxon>Metazoa</taxon>
        <taxon>Ecdysozoa</taxon>
        <taxon>Arthropoda</taxon>
        <taxon>Hexapoda</taxon>
        <taxon>Collembola</taxon>
        <taxon>Entomobryomorpha</taxon>
        <taxon>Entomobryoidea</taxon>
        <taxon>Orchesellidae</taxon>
        <taxon>Orchesellinae</taxon>
        <taxon>Orchesella</taxon>
    </lineage>
</organism>
<dbReference type="SUPFAM" id="SSF46785">
    <property type="entry name" value="Winged helix' DNA-binding domain"/>
    <property type="match status" value="1"/>
</dbReference>
<feature type="non-terminal residue" evidence="8">
    <location>
        <position position="1"/>
    </location>
</feature>
<evidence type="ECO:0000256" key="5">
    <source>
        <dbReference type="ARBA" id="ARBA00030114"/>
    </source>
</evidence>
<name>A0A1D2M595_ORCCI</name>
<dbReference type="InterPro" id="IPR036390">
    <property type="entry name" value="WH_DNA-bd_sf"/>
</dbReference>
<dbReference type="Gene3D" id="3.90.1200.10">
    <property type="match status" value="1"/>
</dbReference>